<evidence type="ECO:0000256" key="4">
    <source>
        <dbReference type="ARBA" id="ARBA00022840"/>
    </source>
</evidence>
<dbReference type="PROSITE" id="PS01076">
    <property type="entry name" value="ACETATE_KINASE_2"/>
    <property type="match status" value="1"/>
</dbReference>
<keyword evidence="2 5" id="KW-0547">Nucleotide-binding</keyword>
<comment type="caution">
    <text evidence="6">The sequence shown here is derived from an EMBL/GenBank/DDBJ whole genome shotgun (WGS) entry which is preliminary data.</text>
</comment>
<dbReference type="PROSITE" id="PS01075">
    <property type="entry name" value="ACETATE_KINASE_1"/>
    <property type="match status" value="1"/>
</dbReference>
<dbReference type="Proteomes" id="UP000799429">
    <property type="component" value="Unassembled WGS sequence"/>
</dbReference>
<feature type="binding site" evidence="5">
    <location>
        <position position="17"/>
    </location>
    <ligand>
        <name>ATP</name>
        <dbReference type="ChEBI" id="CHEBI:30616"/>
    </ligand>
</feature>
<dbReference type="PIRSF" id="PIRSF000722">
    <property type="entry name" value="Acetate_prop_kin"/>
    <property type="match status" value="1"/>
</dbReference>
<keyword evidence="5" id="KW-0479">Metal-binding</keyword>
<dbReference type="SUPFAM" id="SSF53067">
    <property type="entry name" value="Actin-like ATPase domain"/>
    <property type="match status" value="2"/>
</dbReference>
<reference evidence="6" key="1">
    <citation type="journal article" date="2020" name="Stud. Mycol.">
        <title>101 Dothideomycetes genomes: a test case for predicting lifestyles and emergence of pathogens.</title>
        <authorList>
            <person name="Haridas S."/>
            <person name="Albert R."/>
            <person name="Binder M."/>
            <person name="Bloem J."/>
            <person name="Labutti K."/>
            <person name="Salamov A."/>
            <person name="Andreopoulos B."/>
            <person name="Baker S."/>
            <person name="Barry K."/>
            <person name="Bills G."/>
            <person name="Bluhm B."/>
            <person name="Cannon C."/>
            <person name="Castanera R."/>
            <person name="Culley D."/>
            <person name="Daum C."/>
            <person name="Ezra D."/>
            <person name="Gonzalez J."/>
            <person name="Henrissat B."/>
            <person name="Kuo A."/>
            <person name="Liang C."/>
            <person name="Lipzen A."/>
            <person name="Lutzoni F."/>
            <person name="Magnuson J."/>
            <person name="Mondo S."/>
            <person name="Nolan M."/>
            <person name="Ohm R."/>
            <person name="Pangilinan J."/>
            <person name="Park H.-J."/>
            <person name="Ramirez L."/>
            <person name="Alfaro M."/>
            <person name="Sun H."/>
            <person name="Tritt A."/>
            <person name="Yoshinaga Y."/>
            <person name="Zwiers L.-H."/>
            <person name="Turgeon B."/>
            <person name="Goodwin S."/>
            <person name="Spatafora J."/>
            <person name="Crous P."/>
            <person name="Grigoriev I."/>
        </authorList>
    </citation>
    <scope>NUCLEOTIDE SEQUENCE</scope>
    <source>
        <strain evidence="6">CBS 101060</strain>
    </source>
</reference>
<evidence type="ECO:0000256" key="3">
    <source>
        <dbReference type="ARBA" id="ARBA00022777"/>
    </source>
</evidence>
<feature type="binding site" evidence="5">
    <location>
        <position position="399"/>
    </location>
    <ligand>
        <name>Mg(2+)</name>
        <dbReference type="ChEBI" id="CHEBI:18420"/>
    </ligand>
</feature>
<dbReference type="NCBIfam" id="TIGR00016">
    <property type="entry name" value="ackA"/>
    <property type="match status" value="1"/>
</dbReference>
<feature type="site" description="Transition state stabilizer" evidence="5">
    <location>
        <position position="188"/>
    </location>
</feature>
<dbReference type="AlphaFoldDB" id="A0A9P4VP29"/>
<feature type="binding site" evidence="5">
    <location>
        <begin position="216"/>
        <end position="220"/>
    </location>
    <ligand>
        <name>ATP</name>
        <dbReference type="ChEBI" id="CHEBI:30616"/>
    </ligand>
</feature>
<dbReference type="Pfam" id="PF00871">
    <property type="entry name" value="Acetate_kinase"/>
    <property type="match status" value="1"/>
</dbReference>
<evidence type="ECO:0000313" key="6">
    <source>
        <dbReference type="EMBL" id="KAF2836865.1"/>
    </source>
</evidence>
<comment type="catalytic activity">
    <reaction evidence="5">
        <text>acetate + ATP = acetyl phosphate + ADP</text>
        <dbReference type="Rhea" id="RHEA:11352"/>
        <dbReference type="ChEBI" id="CHEBI:22191"/>
        <dbReference type="ChEBI" id="CHEBI:30089"/>
        <dbReference type="ChEBI" id="CHEBI:30616"/>
        <dbReference type="ChEBI" id="CHEBI:456216"/>
        <dbReference type="EC" id="2.7.2.1"/>
    </reaction>
</comment>
<dbReference type="GO" id="GO:0000287">
    <property type="term" value="F:magnesium ion binding"/>
    <property type="evidence" value="ECO:0007669"/>
    <property type="project" value="UniProtKB-UniRule"/>
</dbReference>
<evidence type="ECO:0000256" key="1">
    <source>
        <dbReference type="ARBA" id="ARBA00022679"/>
    </source>
</evidence>
<dbReference type="Gene3D" id="3.30.420.40">
    <property type="match status" value="2"/>
</dbReference>
<organism evidence="6 7">
    <name type="scientific">Patellaria atrata CBS 101060</name>
    <dbReference type="NCBI Taxonomy" id="1346257"/>
    <lineage>
        <taxon>Eukaryota</taxon>
        <taxon>Fungi</taxon>
        <taxon>Dikarya</taxon>
        <taxon>Ascomycota</taxon>
        <taxon>Pezizomycotina</taxon>
        <taxon>Dothideomycetes</taxon>
        <taxon>Dothideomycetes incertae sedis</taxon>
        <taxon>Patellariales</taxon>
        <taxon>Patellariaceae</taxon>
        <taxon>Patellaria</taxon>
    </lineage>
</organism>
<dbReference type="InterPro" id="IPR023865">
    <property type="entry name" value="Aliphatic_acid_kinase_CS"/>
</dbReference>
<dbReference type="PRINTS" id="PR00471">
    <property type="entry name" value="ACETATEKNASE"/>
</dbReference>
<evidence type="ECO:0000256" key="2">
    <source>
        <dbReference type="ARBA" id="ARBA00022741"/>
    </source>
</evidence>
<dbReference type="EMBL" id="MU006102">
    <property type="protein sequence ID" value="KAF2836865.1"/>
    <property type="molecule type" value="Genomic_DNA"/>
</dbReference>
<keyword evidence="3 5" id="KW-0418">Kinase</keyword>
<keyword evidence="4 5" id="KW-0067">ATP-binding</keyword>
<sequence length="423" mass="46157">MENKIILSINAGSSSVKVSVYKARSKSEDPQELAVVEINGLTAPPTTFEYNRGPEKIKGKELSDIESQDDAFNYILKHLEEDEGLPELSDRDNTAYACHRVVHGGDYNTAKVLNEDTYEHIEKLSDLAPLHNASALAIIRSSRKAIPNTTNLAFFDTSFHSTLPASTRTYAISPTIASKNKLRKYGFHGLSYASILSSFSSHLNKAPSKTSFIALHLGSGASACAIGNGQSIDTSMGLTPLGGLPGATRSGDIDPSLVFHYTHSAGAPSRSATKDLHITQAEQILNKESGWKALASTTDFGHISANREIDEGCRIAFDLFVDRVAGYVGAYFVKLEGKVDGLVFAGGIGEKGIDLRKEVGKKLRCMGFDLDEERNKHADVSKQRVVEIGKKVFVCRTDEQLEMARGCVQRSWEMDKGYQFLSI</sequence>
<proteinExistence type="inferred from homology"/>
<feature type="binding site" evidence="5">
    <location>
        <position position="10"/>
    </location>
    <ligand>
        <name>Mg(2+)</name>
        <dbReference type="ChEBI" id="CHEBI:18420"/>
    </ligand>
</feature>
<dbReference type="GO" id="GO:0005524">
    <property type="term" value="F:ATP binding"/>
    <property type="evidence" value="ECO:0007669"/>
    <property type="project" value="UniProtKB-KW"/>
</dbReference>
<dbReference type="EC" id="2.7.2.1" evidence="5"/>
<dbReference type="GO" id="GO:0006085">
    <property type="term" value="P:acetyl-CoA biosynthetic process"/>
    <property type="evidence" value="ECO:0007669"/>
    <property type="project" value="UniProtKB-UniRule"/>
</dbReference>
<evidence type="ECO:0000313" key="7">
    <source>
        <dbReference type="Proteomes" id="UP000799429"/>
    </source>
</evidence>
<dbReference type="InterPro" id="IPR000890">
    <property type="entry name" value="Aliphatic_acid_kin_short-chain"/>
</dbReference>
<feature type="site" description="Transition state stabilizer" evidence="5">
    <location>
        <position position="249"/>
    </location>
</feature>
<dbReference type="GO" id="GO:0008776">
    <property type="term" value="F:acetate kinase activity"/>
    <property type="evidence" value="ECO:0007669"/>
    <property type="project" value="UniProtKB-UniRule"/>
</dbReference>
<evidence type="ECO:0000256" key="5">
    <source>
        <dbReference type="HAMAP-Rule" id="MF_03131"/>
    </source>
</evidence>
<comment type="cofactor">
    <cofactor evidence="5">
        <name>Mg(2+)</name>
        <dbReference type="ChEBI" id="CHEBI:18420"/>
    </cofactor>
</comment>
<dbReference type="InterPro" id="IPR043129">
    <property type="entry name" value="ATPase_NBD"/>
</dbReference>
<keyword evidence="1 5" id="KW-0808">Transferase</keyword>
<protein>
    <recommendedName>
        <fullName evidence="5">Probable acetate kinase</fullName>
        <ecNumber evidence="5">2.7.2.1</ecNumber>
    </recommendedName>
    <alternativeName>
        <fullName evidence="5">Acetokinase</fullName>
    </alternativeName>
</protein>
<comment type="caution">
    <text evidence="5">Lacks conserved residue(s) required for the propagation of feature annotation.</text>
</comment>
<dbReference type="HAMAP" id="MF_00020">
    <property type="entry name" value="Acetate_kinase"/>
    <property type="match status" value="1"/>
</dbReference>
<gene>
    <name evidence="6" type="ORF">M501DRAFT_939008</name>
</gene>
<dbReference type="GO" id="GO:0006083">
    <property type="term" value="P:acetate metabolic process"/>
    <property type="evidence" value="ECO:0007669"/>
    <property type="project" value="TreeGrafter"/>
</dbReference>
<name>A0A9P4VP29_9PEZI</name>
<dbReference type="PANTHER" id="PTHR21060">
    <property type="entry name" value="ACETATE KINASE"/>
    <property type="match status" value="1"/>
</dbReference>
<keyword evidence="7" id="KW-1185">Reference proteome</keyword>
<accession>A0A9P4VP29</accession>
<dbReference type="InterPro" id="IPR004372">
    <property type="entry name" value="Ac/propionate_kinase"/>
</dbReference>
<feature type="binding site" evidence="5">
    <location>
        <position position="100"/>
    </location>
    <ligand>
        <name>substrate</name>
    </ligand>
</feature>
<comment type="pathway">
    <text evidence="5">Metabolic intermediate biosynthesis; acetyl-CoA biosynthesis; acetyl-CoA from acetate: step 1/2.</text>
</comment>
<dbReference type="PANTHER" id="PTHR21060:SF15">
    <property type="entry name" value="ACETATE KINASE-RELATED"/>
    <property type="match status" value="1"/>
</dbReference>
<keyword evidence="5" id="KW-0460">Magnesium</keyword>
<feature type="active site" description="Proton donor/acceptor" evidence="5">
    <location>
        <position position="156"/>
    </location>
</feature>
<dbReference type="OrthoDB" id="67445at2759"/>
<comment type="similarity">
    <text evidence="5">Belongs to the acetokinase family.</text>
</comment>